<dbReference type="EMBL" id="BAAABY010000023">
    <property type="protein sequence ID" value="GAA0464475.1"/>
    <property type="molecule type" value="Genomic_DNA"/>
</dbReference>
<dbReference type="SMART" id="SM00342">
    <property type="entry name" value="HTH_ARAC"/>
    <property type="match status" value="1"/>
</dbReference>
<feature type="domain" description="HTH araC/xylS-type" evidence="4">
    <location>
        <begin position="185"/>
        <end position="283"/>
    </location>
</feature>
<dbReference type="SUPFAM" id="SSF51182">
    <property type="entry name" value="RmlC-like cupins"/>
    <property type="match status" value="1"/>
</dbReference>
<evidence type="ECO:0000259" key="4">
    <source>
        <dbReference type="PROSITE" id="PS01124"/>
    </source>
</evidence>
<dbReference type="InterPro" id="IPR014710">
    <property type="entry name" value="RmlC-like_jellyroll"/>
</dbReference>
<keyword evidence="6" id="KW-1185">Reference proteome</keyword>
<name>A0ABN1A0B2_9ACTN</name>
<evidence type="ECO:0000256" key="1">
    <source>
        <dbReference type="ARBA" id="ARBA00023015"/>
    </source>
</evidence>
<keyword evidence="2" id="KW-0238">DNA-binding</keyword>
<comment type="caution">
    <text evidence="5">The sequence shown here is derived from an EMBL/GenBank/DDBJ whole genome shotgun (WGS) entry which is preliminary data.</text>
</comment>
<sequence length="300" mass="33032">MGKNGQLSITDVAYRPSLGAPLGMDVLDFAELRARGHRRGIDLATPQRPGFHHLIHVSAGTLRHTVDFSEYALGPGSWLWIRPGQVHQYVAEDLATARGTIVIWQPGFADAEAPFEQAPLVPEGPHLRATQLALRHLTHEYADLASIPLPAHIEAVRLLLTVLLLRLAHARPEAPAAHRPGGTFAHYHAAVERDFADTHRVSDYADALGYNTRTLTRATLAATGLTAKQYLDARILLEAKRLLVHTDASGAEISRRLGFREPGDFSKFFRKRDGRTPQRFRAVARGTTRAAVPGENPTTR</sequence>
<dbReference type="Pfam" id="PF02311">
    <property type="entry name" value="AraC_binding"/>
    <property type="match status" value="1"/>
</dbReference>
<dbReference type="Pfam" id="PF12833">
    <property type="entry name" value="HTH_18"/>
    <property type="match status" value="1"/>
</dbReference>
<dbReference type="InterPro" id="IPR011051">
    <property type="entry name" value="RmlC_Cupin_sf"/>
</dbReference>
<dbReference type="PROSITE" id="PS01124">
    <property type="entry name" value="HTH_ARAC_FAMILY_2"/>
    <property type="match status" value="1"/>
</dbReference>
<evidence type="ECO:0000313" key="6">
    <source>
        <dbReference type="Proteomes" id="UP001500909"/>
    </source>
</evidence>
<evidence type="ECO:0000313" key="5">
    <source>
        <dbReference type="EMBL" id="GAA0464475.1"/>
    </source>
</evidence>
<dbReference type="Gene3D" id="1.10.10.60">
    <property type="entry name" value="Homeodomain-like"/>
    <property type="match status" value="1"/>
</dbReference>
<dbReference type="InterPro" id="IPR009057">
    <property type="entry name" value="Homeodomain-like_sf"/>
</dbReference>
<dbReference type="Proteomes" id="UP001500909">
    <property type="component" value="Unassembled WGS sequence"/>
</dbReference>
<keyword evidence="3" id="KW-0804">Transcription</keyword>
<dbReference type="RefSeq" id="WP_346095470.1">
    <property type="nucleotide sequence ID" value="NZ_BAAABY010000023.1"/>
</dbReference>
<accession>A0ABN1A0B2</accession>
<dbReference type="PANTHER" id="PTHR43280:SF32">
    <property type="entry name" value="TRANSCRIPTIONAL REGULATORY PROTEIN"/>
    <property type="match status" value="1"/>
</dbReference>
<keyword evidence="1" id="KW-0805">Transcription regulation</keyword>
<evidence type="ECO:0000256" key="3">
    <source>
        <dbReference type="ARBA" id="ARBA00023163"/>
    </source>
</evidence>
<dbReference type="InterPro" id="IPR018060">
    <property type="entry name" value="HTH_AraC"/>
</dbReference>
<proteinExistence type="predicted"/>
<dbReference type="InterPro" id="IPR003313">
    <property type="entry name" value="AraC-bd"/>
</dbReference>
<evidence type="ECO:0000256" key="2">
    <source>
        <dbReference type="ARBA" id="ARBA00023125"/>
    </source>
</evidence>
<dbReference type="Gene3D" id="2.60.120.10">
    <property type="entry name" value="Jelly Rolls"/>
    <property type="match status" value="1"/>
</dbReference>
<protein>
    <submittedName>
        <fullName evidence="5">AraC family transcriptional regulator</fullName>
    </submittedName>
</protein>
<gene>
    <name evidence="5" type="ORF">GCM10010361_30540</name>
</gene>
<dbReference type="PANTHER" id="PTHR43280">
    <property type="entry name" value="ARAC-FAMILY TRANSCRIPTIONAL REGULATOR"/>
    <property type="match status" value="1"/>
</dbReference>
<organism evidence="5 6">
    <name type="scientific">Streptomyces olivaceiscleroticus</name>
    <dbReference type="NCBI Taxonomy" id="68245"/>
    <lineage>
        <taxon>Bacteria</taxon>
        <taxon>Bacillati</taxon>
        <taxon>Actinomycetota</taxon>
        <taxon>Actinomycetes</taxon>
        <taxon>Kitasatosporales</taxon>
        <taxon>Streptomycetaceae</taxon>
        <taxon>Streptomyces</taxon>
    </lineage>
</organism>
<dbReference type="SUPFAM" id="SSF46689">
    <property type="entry name" value="Homeodomain-like"/>
    <property type="match status" value="1"/>
</dbReference>
<reference evidence="5 6" key="1">
    <citation type="journal article" date="2019" name="Int. J. Syst. Evol. Microbiol.">
        <title>The Global Catalogue of Microorganisms (GCM) 10K type strain sequencing project: providing services to taxonomists for standard genome sequencing and annotation.</title>
        <authorList>
            <consortium name="The Broad Institute Genomics Platform"/>
            <consortium name="The Broad Institute Genome Sequencing Center for Infectious Disease"/>
            <person name="Wu L."/>
            <person name="Ma J."/>
        </authorList>
    </citation>
    <scope>NUCLEOTIDE SEQUENCE [LARGE SCALE GENOMIC DNA]</scope>
    <source>
        <strain evidence="5 6">JCM 4805</strain>
    </source>
</reference>